<name>A0A9X2NJ00_9PSEU</name>
<dbReference type="InterPro" id="IPR001254">
    <property type="entry name" value="Trypsin_dom"/>
</dbReference>
<dbReference type="InterPro" id="IPR051333">
    <property type="entry name" value="CLIP_Serine_Protease"/>
</dbReference>
<dbReference type="Pfam" id="PF00089">
    <property type="entry name" value="Trypsin"/>
    <property type="match status" value="1"/>
</dbReference>
<reference evidence="4" key="1">
    <citation type="submission" date="2022-06" db="EMBL/GenBank/DDBJ databases">
        <title>Amycolatopsis iheyaensis sp. nov., a new species of the genus Amycolatopsis isolated from soil in Iheya island, Japan.</title>
        <authorList>
            <person name="Ngamcharungchit C."/>
            <person name="Kanto H."/>
            <person name="Take A."/>
            <person name="Intra B."/>
            <person name="Matsumoto A."/>
            <person name="Panbangred W."/>
            <person name="Inahashi Y."/>
        </authorList>
    </citation>
    <scope>NUCLEOTIDE SEQUENCE</scope>
    <source>
        <strain evidence="4">OK19-0408</strain>
    </source>
</reference>
<keyword evidence="4" id="KW-0378">Hydrolase</keyword>
<feature type="domain" description="Peptidase S1" evidence="3">
    <location>
        <begin position="38"/>
        <end position="310"/>
    </location>
</feature>
<dbReference type="RefSeq" id="WP_257924891.1">
    <property type="nucleotide sequence ID" value="NZ_JAMXQV010000024.1"/>
</dbReference>
<sequence length="331" mass="34486">MRLRTTVASTLALLSVLTGVSTAAAAPPPPTDTVSPQLVGGDPASQAYAGAGSLQLLDHGDPNWHSCGLTFIDQGYDENGNPASVAVTQGHCLTNEPSLPEQARMPAQVKARFVALRSAAGDPDIDRSDPTIYHARFGSTNRLHGGLVRNGTEIDVPPGWRWGYPDADGWIWDIALIRLDGHLDGIRAARIAPAQPRLPARSIGWGTRNVDPTTWTGPAPTDLAQLDIPLLPSTKCADGGIGTGELCGGVPPTGGGACTGDSGSGLLQKHGTTWYLIGTASRGASPYCGVAPTIFNNVSAYEPWITQHAHQLLPGRPKATTHTALPATPAT</sequence>
<dbReference type="Gene3D" id="2.40.10.10">
    <property type="entry name" value="Trypsin-like serine proteases"/>
    <property type="match status" value="1"/>
</dbReference>
<dbReference type="EC" id="3.4.21.-" evidence="4"/>
<dbReference type="Proteomes" id="UP001144096">
    <property type="component" value="Unassembled WGS sequence"/>
</dbReference>
<dbReference type="AlphaFoldDB" id="A0A9X2NJ00"/>
<dbReference type="GO" id="GO:0004252">
    <property type="term" value="F:serine-type endopeptidase activity"/>
    <property type="evidence" value="ECO:0007669"/>
    <property type="project" value="InterPro"/>
</dbReference>
<gene>
    <name evidence="4" type="ORF">M8542_36425</name>
</gene>
<feature type="chain" id="PRO_5040770545" evidence="2">
    <location>
        <begin position="26"/>
        <end position="331"/>
    </location>
</feature>
<organism evidence="4 5">
    <name type="scientific">Amycolatopsis iheyensis</name>
    <dbReference type="NCBI Taxonomy" id="2945988"/>
    <lineage>
        <taxon>Bacteria</taxon>
        <taxon>Bacillati</taxon>
        <taxon>Actinomycetota</taxon>
        <taxon>Actinomycetes</taxon>
        <taxon>Pseudonocardiales</taxon>
        <taxon>Pseudonocardiaceae</taxon>
        <taxon>Amycolatopsis</taxon>
    </lineage>
</organism>
<evidence type="ECO:0000313" key="5">
    <source>
        <dbReference type="Proteomes" id="UP001144096"/>
    </source>
</evidence>
<dbReference type="InterPro" id="IPR043504">
    <property type="entry name" value="Peptidase_S1_PA_chymotrypsin"/>
</dbReference>
<keyword evidence="2" id="KW-0732">Signal</keyword>
<dbReference type="InterPro" id="IPR009003">
    <property type="entry name" value="Peptidase_S1_PA"/>
</dbReference>
<dbReference type="GO" id="GO:0006508">
    <property type="term" value="P:proteolysis"/>
    <property type="evidence" value="ECO:0007669"/>
    <property type="project" value="UniProtKB-KW"/>
</dbReference>
<dbReference type="PANTHER" id="PTHR24260:SF132">
    <property type="entry name" value="PEPTIDASE S1 DOMAIN-CONTAINING PROTEIN"/>
    <property type="match status" value="1"/>
</dbReference>
<dbReference type="PROSITE" id="PS50240">
    <property type="entry name" value="TRYPSIN_DOM"/>
    <property type="match status" value="1"/>
</dbReference>
<evidence type="ECO:0000256" key="2">
    <source>
        <dbReference type="SAM" id="SignalP"/>
    </source>
</evidence>
<evidence type="ECO:0000259" key="3">
    <source>
        <dbReference type="PROSITE" id="PS50240"/>
    </source>
</evidence>
<evidence type="ECO:0000313" key="4">
    <source>
        <dbReference type="EMBL" id="MCR6488331.1"/>
    </source>
</evidence>
<dbReference type="EMBL" id="JAMXQV010000024">
    <property type="protein sequence ID" value="MCR6488331.1"/>
    <property type="molecule type" value="Genomic_DNA"/>
</dbReference>
<dbReference type="SUPFAM" id="SSF50494">
    <property type="entry name" value="Trypsin-like serine proteases"/>
    <property type="match status" value="1"/>
</dbReference>
<feature type="signal peptide" evidence="2">
    <location>
        <begin position="1"/>
        <end position="25"/>
    </location>
</feature>
<evidence type="ECO:0000256" key="1">
    <source>
        <dbReference type="SAM" id="MobiDB-lite"/>
    </source>
</evidence>
<dbReference type="SMART" id="SM00020">
    <property type="entry name" value="Tryp_SPc"/>
    <property type="match status" value="1"/>
</dbReference>
<comment type="caution">
    <text evidence="4">The sequence shown here is derived from an EMBL/GenBank/DDBJ whole genome shotgun (WGS) entry which is preliminary data.</text>
</comment>
<keyword evidence="5" id="KW-1185">Reference proteome</keyword>
<feature type="region of interest" description="Disordered" evidence="1">
    <location>
        <begin position="22"/>
        <end position="42"/>
    </location>
</feature>
<keyword evidence="4" id="KW-0645">Protease</keyword>
<dbReference type="PANTHER" id="PTHR24260">
    <property type="match status" value="1"/>
</dbReference>
<protein>
    <submittedName>
        <fullName evidence="4">Trypsin-like serine protease</fullName>
        <ecNumber evidence="4">3.4.21.-</ecNumber>
    </submittedName>
</protein>
<accession>A0A9X2NJ00</accession>
<proteinExistence type="predicted"/>